<name>A0ABW1IMJ6_9BACL</name>
<keyword evidence="2" id="KW-1185">Reference proteome</keyword>
<reference evidence="2" key="1">
    <citation type="journal article" date="2019" name="Int. J. Syst. Evol. Microbiol.">
        <title>The Global Catalogue of Microorganisms (GCM) 10K type strain sequencing project: providing services to taxonomists for standard genome sequencing and annotation.</title>
        <authorList>
            <consortium name="The Broad Institute Genomics Platform"/>
            <consortium name="The Broad Institute Genome Sequencing Center for Infectious Disease"/>
            <person name="Wu L."/>
            <person name="Ma J."/>
        </authorList>
    </citation>
    <scope>NUCLEOTIDE SEQUENCE [LARGE SCALE GENOMIC DNA]</scope>
    <source>
        <strain evidence="2">CCM 8749</strain>
    </source>
</reference>
<organism evidence="1 2">
    <name type="scientific">Marinicrinis lubricantis</name>
    <dbReference type="NCBI Taxonomy" id="2086470"/>
    <lineage>
        <taxon>Bacteria</taxon>
        <taxon>Bacillati</taxon>
        <taxon>Bacillota</taxon>
        <taxon>Bacilli</taxon>
        <taxon>Bacillales</taxon>
        <taxon>Paenibacillaceae</taxon>
    </lineage>
</organism>
<dbReference type="EMBL" id="JBHSQV010000036">
    <property type="protein sequence ID" value="MFC5986299.1"/>
    <property type="molecule type" value="Genomic_DNA"/>
</dbReference>
<accession>A0ABW1IMJ6</accession>
<evidence type="ECO:0000313" key="1">
    <source>
        <dbReference type="EMBL" id="MFC5986299.1"/>
    </source>
</evidence>
<dbReference type="Pfam" id="PF02620">
    <property type="entry name" value="YceD"/>
    <property type="match status" value="1"/>
</dbReference>
<comment type="caution">
    <text evidence="1">The sequence shown here is derived from an EMBL/GenBank/DDBJ whole genome shotgun (WGS) entry which is preliminary data.</text>
</comment>
<evidence type="ECO:0000313" key="2">
    <source>
        <dbReference type="Proteomes" id="UP001596250"/>
    </source>
</evidence>
<proteinExistence type="predicted"/>
<sequence length="173" mass="19709">MINVRELSAKPIPQKIQTSIPLQNLVKDDKDIVKAEPLNLDLQAVAKEGVITVSGRCNADVDFICARTLVQFTEEIAFDVHLAFTTFQTHAMKDEDMEYIPGETFDLVPFLEEQFLLSLPFIPVCKEVKDQEAQRLLEKYVRDPVEEEQASEASTNHIDPRLAGLKKFFDKKE</sequence>
<protein>
    <submittedName>
        <fullName evidence="1">YceD family protein</fullName>
    </submittedName>
</protein>
<dbReference type="InterPro" id="IPR003772">
    <property type="entry name" value="YceD"/>
</dbReference>
<gene>
    <name evidence="1" type="ORF">ACFPXP_07605</name>
</gene>
<dbReference type="RefSeq" id="WP_379893692.1">
    <property type="nucleotide sequence ID" value="NZ_CBCSCT010000001.1"/>
</dbReference>
<dbReference type="Proteomes" id="UP001596250">
    <property type="component" value="Unassembled WGS sequence"/>
</dbReference>